<evidence type="ECO:0000313" key="2">
    <source>
        <dbReference type="Proteomes" id="UP001732700"/>
    </source>
</evidence>
<reference evidence="1" key="2">
    <citation type="submission" date="2025-09" db="UniProtKB">
        <authorList>
            <consortium name="EnsemblPlants"/>
        </authorList>
    </citation>
    <scope>IDENTIFICATION</scope>
</reference>
<dbReference type="Proteomes" id="UP001732700">
    <property type="component" value="Chromosome 2A"/>
</dbReference>
<sequence length="350" mass="38589">MAGPLIITGKAIAAMIRNVTGEIEELLAAAWKECPNCKHPICNSDVLSCWPGLPAGVKFDPTDLQLLGHLEEVGRAASHDMIDDYIPTIKEEDGICYTHPKNLPGVKMNGSSSYFFHRISNAYKFGQRKRRKVSKQNNTDSEELIRWQTTGKSKSISHNGVAKGWKKIMILKCDMGTKWIMHQCHLGVEKDEKHGELVVSKIFLQVKSNKTGKSQMHVSDIDIDSGSSTVEIDTITPNMDLPQPCHLSGSPFETEQNQDEDPGSTAVQLQAEDLAGNSQPVDYGASPDLYEDDHPLQNGTIHEKPVPLDYLGSDELPGLSVMDYNMCLGAPANFFSLTGSLNNWMYGNEA</sequence>
<dbReference type="EnsemblPlants" id="AVESA.00010b.r2.2AG0226680.1">
    <property type="protein sequence ID" value="AVESA.00010b.r2.2AG0226680.1.CDS"/>
    <property type="gene ID" value="AVESA.00010b.r2.2AG0226680"/>
</dbReference>
<accession>A0ACD5UBB6</accession>
<evidence type="ECO:0000313" key="1">
    <source>
        <dbReference type="EnsemblPlants" id="AVESA.00010b.r2.2AG0226680.1.CDS"/>
    </source>
</evidence>
<name>A0ACD5UBB6_AVESA</name>
<reference evidence="1" key="1">
    <citation type="submission" date="2021-05" db="EMBL/GenBank/DDBJ databases">
        <authorList>
            <person name="Scholz U."/>
            <person name="Mascher M."/>
            <person name="Fiebig A."/>
        </authorList>
    </citation>
    <scope>NUCLEOTIDE SEQUENCE [LARGE SCALE GENOMIC DNA]</scope>
</reference>
<protein>
    <submittedName>
        <fullName evidence="1">Uncharacterized protein</fullName>
    </submittedName>
</protein>
<organism evidence="1 2">
    <name type="scientific">Avena sativa</name>
    <name type="common">Oat</name>
    <dbReference type="NCBI Taxonomy" id="4498"/>
    <lineage>
        <taxon>Eukaryota</taxon>
        <taxon>Viridiplantae</taxon>
        <taxon>Streptophyta</taxon>
        <taxon>Embryophyta</taxon>
        <taxon>Tracheophyta</taxon>
        <taxon>Spermatophyta</taxon>
        <taxon>Magnoliopsida</taxon>
        <taxon>Liliopsida</taxon>
        <taxon>Poales</taxon>
        <taxon>Poaceae</taxon>
        <taxon>BOP clade</taxon>
        <taxon>Pooideae</taxon>
        <taxon>Poodae</taxon>
        <taxon>Poeae</taxon>
        <taxon>Poeae Chloroplast Group 1 (Aveneae type)</taxon>
        <taxon>Aveninae</taxon>
        <taxon>Avena</taxon>
    </lineage>
</organism>
<keyword evidence="2" id="KW-1185">Reference proteome</keyword>
<proteinExistence type="predicted"/>